<dbReference type="GO" id="GO:0016887">
    <property type="term" value="F:ATP hydrolysis activity"/>
    <property type="evidence" value="ECO:0007669"/>
    <property type="project" value="InterPro"/>
</dbReference>
<dbReference type="InterPro" id="IPR036640">
    <property type="entry name" value="ABC1_TM_sf"/>
</dbReference>
<keyword evidence="3" id="KW-0547">Nucleotide-binding</keyword>
<feature type="non-terminal residue" evidence="10">
    <location>
        <position position="1"/>
    </location>
</feature>
<dbReference type="PANTHER" id="PTHR24221:SF654">
    <property type="entry name" value="ATP-BINDING CASSETTE SUB-FAMILY B MEMBER 6"/>
    <property type="match status" value="1"/>
</dbReference>
<protein>
    <submittedName>
        <fullName evidence="10">Thiol reductant ABC exporter subunit CydC</fullName>
    </submittedName>
</protein>
<dbReference type="GO" id="GO:0005524">
    <property type="term" value="F:ATP binding"/>
    <property type="evidence" value="ECO:0007669"/>
    <property type="project" value="UniProtKB-KW"/>
</dbReference>
<keyword evidence="2 7" id="KW-0812">Transmembrane</keyword>
<dbReference type="RefSeq" id="WP_165600537.1">
    <property type="nucleotide sequence ID" value="NZ_SORZ01000002.1"/>
</dbReference>
<dbReference type="EMBL" id="SORZ01000002">
    <property type="protein sequence ID" value="TPW33809.1"/>
    <property type="molecule type" value="Genomic_DNA"/>
</dbReference>
<feature type="transmembrane region" description="Helical" evidence="7">
    <location>
        <begin position="127"/>
        <end position="147"/>
    </location>
</feature>
<evidence type="ECO:0000256" key="7">
    <source>
        <dbReference type="SAM" id="Phobius"/>
    </source>
</evidence>
<dbReference type="AlphaFoldDB" id="A0A506UKE8"/>
<dbReference type="Gene3D" id="3.40.50.300">
    <property type="entry name" value="P-loop containing nucleotide triphosphate hydrolases"/>
    <property type="match status" value="1"/>
</dbReference>
<dbReference type="GO" id="GO:0140359">
    <property type="term" value="F:ABC-type transporter activity"/>
    <property type="evidence" value="ECO:0007669"/>
    <property type="project" value="InterPro"/>
</dbReference>
<keyword evidence="4" id="KW-0067">ATP-binding</keyword>
<keyword evidence="5 7" id="KW-1133">Transmembrane helix</keyword>
<evidence type="ECO:0000256" key="4">
    <source>
        <dbReference type="ARBA" id="ARBA00022840"/>
    </source>
</evidence>
<reference evidence="10 11" key="1">
    <citation type="submission" date="2019-03" db="EMBL/GenBank/DDBJ databases">
        <title>The complete genome sequence of Neokomagataea sp. Jb2 NBRC113641.</title>
        <authorList>
            <person name="Chua K.-O."/>
            <person name="Chan K.-G."/>
            <person name="See-Too W.-S."/>
        </authorList>
    </citation>
    <scope>NUCLEOTIDE SEQUENCE [LARGE SCALE GENOMIC DNA]</scope>
    <source>
        <strain evidence="10 11">Jb2</strain>
    </source>
</reference>
<comment type="caution">
    <text evidence="10">The sequence shown here is derived from an EMBL/GenBank/DDBJ whole genome shotgun (WGS) entry which is preliminary data.</text>
</comment>
<dbReference type="PANTHER" id="PTHR24221">
    <property type="entry name" value="ATP-BINDING CASSETTE SUB-FAMILY B"/>
    <property type="match status" value="1"/>
</dbReference>
<name>A0A506UKE8_9PROT</name>
<dbReference type="Gene3D" id="1.20.1560.10">
    <property type="entry name" value="ABC transporter type 1, transmembrane domain"/>
    <property type="match status" value="1"/>
</dbReference>
<evidence type="ECO:0000256" key="2">
    <source>
        <dbReference type="ARBA" id="ARBA00022692"/>
    </source>
</evidence>
<dbReference type="SMART" id="SM00382">
    <property type="entry name" value="AAA"/>
    <property type="match status" value="1"/>
</dbReference>
<proteinExistence type="predicted"/>
<dbReference type="GO" id="GO:0005886">
    <property type="term" value="C:plasma membrane"/>
    <property type="evidence" value="ECO:0007669"/>
    <property type="project" value="UniProtKB-SubCell"/>
</dbReference>
<dbReference type="InterPro" id="IPR039421">
    <property type="entry name" value="Type_1_exporter"/>
</dbReference>
<comment type="subcellular location">
    <subcellularLocation>
        <location evidence="1">Cell membrane</location>
        <topology evidence="1">Multi-pass membrane protein</topology>
    </subcellularLocation>
</comment>
<evidence type="ECO:0000259" key="8">
    <source>
        <dbReference type="PROSITE" id="PS50893"/>
    </source>
</evidence>
<dbReference type="InterPro" id="IPR027417">
    <property type="entry name" value="P-loop_NTPase"/>
</dbReference>
<dbReference type="InterPro" id="IPR003439">
    <property type="entry name" value="ABC_transporter-like_ATP-bd"/>
</dbReference>
<feature type="transmembrane region" description="Helical" evidence="7">
    <location>
        <begin position="100"/>
        <end position="121"/>
    </location>
</feature>
<dbReference type="InterPro" id="IPR011527">
    <property type="entry name" value="ABC1_TM_dom"/>
</dbReference>
<keyword evidence="6 7" id="KW-0472">Membrane</keyword>
<accession>A0A506UKE8</accession>
<dbReference type="GO" id="GO:0045454">
    <property type="term" value="P:cell redox homeostasis"/>
    <property type="evidence" value="ECO:0007669"/>
    <property type="project" value="InterPro"/>
</dbReference>
<dbReference type="PROSITE" id="PS50893">
    <property type="entry name" value="ABC_TRANSPORTER_2"/>
    <property type="match status" value="1"/>
</dbReference>
<evidence type="ECO:0000256" key="1">
    <source>
        <dbReference type="ARBA" id="ARBA00004651"/>
    </source>
</evidence>
<dbReference type="InterPro" id="IPR014223">
    <property type="entry name" value="ABC_CydC/D"/>
</dbReference>
<feature type="transmembrane region" description="Helical" evidence="7">
    <location>
        <begin position="209"/>
        <end position="228"/>
    </location>
</feature>
<organism evidence="10 11">
    <name type="scientific">Oecophyllibacter saccharovorans</name>
    <dbReference type="NCBI Taxonomy" id="2558360"/>
    <lineage>
        <taxon>Bacteria</taxon>
        <taxon>Pseudomonadati</taxon>
        <taxon>Pseudomonadota</taxon>
        <taxon>Alphaproteobacteria</taxon>
        <taxon>Acetobacterales</taxon>
        <taxon>Acetobacteraceae</taxon>
        <taxon>Oecophyllibacter</taxon>
    </lineage>
</organism>
<evidence type="ECO:0000313" key="10">
    <source>
        <dbReference type="EMBL" id="TPW33809.1"/>
    </source>
</evidence>
<feature type="domain" description="ABC transmembrane type-1" evidence="9">
    <location>
        <begin position="1"/>
        <end position="272"/>
    </location>
</feature>
<gene>
    <name evidence="10" type="primary">cydC</name>
    <name evidence="10" type="ORF">E3202_04215</name>
</gene>
<dbReference type="InterPro" id="IPR003593">
    <property type="entry name" value="AAA+_ATPase"/>
</dbReference>
<evidence type="ECO:0000259" key="9">
    <source>
        <dbReference type="PROSITE" id="PS50929"/>
    </source>
</evidence>
<dbReference type="PROSITE" id="PS50929">
    <property type="entry name" value="ABC_TM1F"/>
    <property type="match status" value="1"/>
</dbReference>
<dbReference type="GO" id="GO:0034775">
    <property type="term" value="P:glutathione transmembrane transport"/>
    <property type="evidence" value="ECO:0007669"/>
    <property type="project" value="InterPro"/>
</dbReference>
<keyword evidence="11" id="KW-1185">Reference proteome</keyword>
<dbReference type="Proteomes" id="UP000315037">
    <property type="component" value="Unassembled WGS sequence"/>
</dbReference>
<feature type="domain" description="ABC transporter" evidence="8">
    <location>
        <begin position="301"/>
        <end position="535"/>
    </location>
</feature>
<dbReference type="NCBIfam" id="TIGR02868">
    <property type="entry name" value="CydC"/>
    <property type="match status" value="1"/>
</dbReference>
<dbReference type="GO" id="GO:0034040">
    <property type="term" value="F:ATPase-coupled lipid transmembrane transporter activity"/>
    <property type="evidence" value="ECO:0007669"/>
    <property type="project" value="TreeGrafter"/>
</dbReference>
<dbReference type="SUPFAM" id="SSF90123">
    <property type="entry name" value="ABC transporter transmembrane region"/>
    <property type="match status" value="1"/>
</dbReference>
<evidence type="ECO:0000313" key="11">
    <source>
        <dbReference type="Proteomes" id="UP000315037"/>
    </source>
</evidence>
<evidence type="ECO:0000256" key="6">
    <source>
        <dbReference type="ARBA" id="ARBA00023136"/>
    </source>
</evidence>
<evidence type="ECO:0000256" key="3">
    <source>
        <dbReference type="ARBA" id="ARBA00022741"/>
    </source>
</evidence>
<dbReference type="SUPFAM" id="SSF52540">
    <property type="entry name" value="P-loop containing nucleoside triphosphate hydrolases"/>
    <property type="match status" value="1"/>
</dbReference>
<sequence length="536" mass="57627">WFLAAAAVAGLGGAAAQNAFNMFTPAAGVRLFALTRILARYLERLATHDAALRATGELRSWSFRRLIPRSVPLVILTRSGDLLSRFVQGTEVVGQYPLDVLLPCLNALLCAVVVVAVTALFAPAAGAVLAIGLMIGGVVLPWLTGLLTARAIEREAAATDVLRSDILECLQGMTDLLSCGAAGRRLDSVAARQGEIRKLSFTIALRANLVRQLLPMLAVLAVLAVLLVSDRGFLAGTLQAPELPMLALGCLAAFEIVAPLNEARMARSRFQRAARQVEEVCSLPCPVKEIPEAGLPTGFGLELRDVSFRFLPPGSTKPGRHDRDLLRHLDLRLEEGERVAVVGPSGAGKTTLIRLVMRLLDPTEGQVFLDGVDLRRLTTLELSRPIGVLMQNPHLFQGSLRRNLLIACPQATESDMQQALSVVGLADEVRQMPGGLDTPCGEQGVRLSGGQLRRFAAAQILLRRPRVLVLDEPTESLPPEAGRALMANMLEALPGASVLCITHRPEPLAFMNRVYRLENGRLIAESARPGVAIMVS</sequence>
<evidence type="ECO:0000256" key="5">
    <source>
        <dbReference type="ARBA" id="ARBA00022989"/>
    </source>
</evidence>
<dbReference type="Pfam" id="PF00005">
    <property type="entry name" value="ABC_tran"/>
    <property type="match status" value="1"/>
</dbReference>